<evidence type="ECO:0000313" key="15">
    <source>
        <dbReference type="Proteomes" id="UP000276443"/>
    </source>
</evidence>
<proteinExistence type="predicted"/>
<dbReference type="InterPro" id="IPR013099">
    <property type="entry name" value="K_chnl_dom"/>
</dbReference>
<reference evidence="14 15" key="1">
    <citation type="submission" date="2018-11" db="EMBL/GenBank/DDBJ databases">
        <title>Genomic Encyclopedia of Type Strains, Phase IV (KMG-IV): sequencing the most valuable type-strain genomes for metagenomic binning, comparative biology and taxonomic classification.</title>
        <authorList>
            <person name="Goeker M."/>
        </authorList>
    </citation>
    <scope>NUCLEOTIDE SEQUENCE [LARGE SCALE GENOMIC DNA]</scope>
    <source>
        <strain evidence="14 15">DSM 18090</strain>
    </source>
</reference>
<organism evidence="14 15">
    <name type="scientific">Aquisalibacillus elongatus</name>
    <dbReference type="NCBI Taxonomy" id="485577"/>
    <lineage>
        <taxon>Bacteria</taxon>
        <taxon>Bacillati</taxon>
        <taxon>Bacillota</taxon>
        <taxon>Bacilli</taxon>
        <taxon>Bacillales</taxon>
        <taxon>Bacillaceae</taxon>
        <taxon>Aquisalibacillus</taxon>
    </lineage>
</organism>
<evidence type="ECO:0000256" key="7">
    <source>
        <dbReference type="ARBA" id="ARBA00022989"/>
    </source>
</evidence>
<feature type="transmembrane region" description="Helical" evidence="12">
    <location>
        <begin position="73"/>
        <end position="95"/>
    </location>
</feature>
<dbReference type="InterPro" id="IPR036291">
    <property type="entry name" value="NAD(P)-bd_dom_sf"/>
</dbReference>
<dbReference type="SUPFAM" id="SSF81324">
    <property type="entry name" value="Voltage-gated potassium channels"/>
    <property type="match status" value="1"/>
</dbReference>
<evidence type="ECO:0000256" key="1">
    <source>
        <dbReference type="ARBA" id="ARBA00004651"/>
    </source>
</evidence>
<evidence type="ECO:0000256" key="4">
    <source>
        <dbReference type="ARBA" id="ARBA00022692"/>
    </source>
</evidence>
<dbReference type="AlphaFoldDB" id="A0A3N5C8I1"/>
<keyword evidence="5" id="KW-0631">Potassium channel</keyword>
<feature type="domain" description="RCK N-terminal" evidence="13">
    <location>
        <begin position="115"/>
        <end position="244"/>
    </location>
</feature>
<keyword evidence="15" id="KW-1185">Reference proteome</keyword>
<keyword evidence="7 12" id="KW-1133">Transmembrane helix</keyword>
<comment type="subcellular location">
    <subcellularLocation>
        <location evidence="1">Cell membrane</location>
        <topology evidence="1">Multi-pass membrane protein</topology>
    </subcellularLocation>
</comment>
<dbReference type="Proteomes" id="UP000276443">
    <property type="component" value="Unassembled WGS sequence"/>
</dbReference>
<dbReference type="PANTHER" id="PTHR10027:SF10">
    <property type="entry name" value="SLOWPOKE 2, ISOFORM D"/>
    <property type="match status" value="1"/>
</dbReference>
<accession>A0A3N5C8I1</accession>
<evidence type="ECO:0000256" key="5">
    <source>
        <dbReference type="ARBA" id="ARBA00022826"/>
    </source>
</evidence>
<protein>
    <submittedName>
        <fullName evidence="14">Voltage-gated potassium channel</fullName>
    </submittedName>
</protein>
<dbReference type="Gene3D" id="1.10.287.70">
    <property type="match status" value="1"/>
</dbReference>
<dbReference type="SUPFAM" id="SSF51735">
    <property type="entry name" value="NAD(P)-binding Rossmann-fold domains"/>
    <property type="match status" value="1"/>
</dbReference>
<evidence type="ECO:0000256" key="8">
    <source>
        <dbReference type="ARBA" id="ARBA00023065"/>
    </source>
</evidence>
<comment type="caution">
    <text evidence="14">The sequence shown here is derived from an EMBL/GenBank/DDBJ whole genome shotgun (WGS) entry which is preliminary data.</text>
</comment>
<dbReference type="Gene3D" id="3.40.50.720">
    <property type="entry name" value="NAD(P)-binding Rossmann-like Domain"/>
    <property type="match status" value="1"/>
</dbReference>
<dbReference type="OrthoDB" id="9785285at2"/>
<comment type="catalytic activity">
    <reaction evidence="11">
        <text>K(+)(in) = K(+)(out)</text>
        <dbReference type="Rhea" id="RHEA:29463"/>
        <dbReference type="ChEBI" id="CHEBI:29103"/>
    </reaction>
</comment>
<dbReference type="GO" id="GO:0005886">
    <property type="term" value="C:plasma membrane"/>
    <property type="evidence" value="ECO:0007669"/>
    <property type="project" value="UniProtKB-SubCell"/>
</dbReference>
<feature type="transmembrane region" description="Helical" evidence="12">
    <location>
        <begin position="17"/>
        <end position="37"/>
    </location>
</feature>
<keyword evidence="2" id="KW-0813">Transport</keyword>
<sequence length="343" mass="38898">MFFQLLRRKIHKVDNKILYTVLLIIFIFLSSWIIHAIEPETFDSYFTALWWMMTTVTTVGYGDISPTSLAGQLYAMTAVYIVGIGLMGVVIGYIFDAIQEYRKNKEEGKLAYKDSKHYIIINYTKRSKETIWELLNLQEDQDIVLIDESLDQTPIRHDRVHFVSGNPANANTLHQANIKESQAVLIFASDDVKNYSLADGQTLLITTTIEGLGNDEGFEVYTIAEILYDQHISAFKHSDVDEFITPNQTSAHLIAKSATYKGTSEMFRQLTSTNYGHDIYSIKKHPSWETYRDAHIGLLEYGATLLAEGEQLGLAKKADKTIPEGANLLVICDEDTYEKISNL</sequence>
<evidence type="ECO:0000256" key="11">
    <source>
        <dbReference type="ARBA" id="ARBA00034430"/>
    </source>
</evidence>
<name>A0A3N5C8I1_9BACI</name>
<dbReference type="PROSITE" id="PS51201">
    <property type="entry name" value="RCK_N"/>
    <property type="match status" value="1"/>
</dbReference>
<dbReference type="PANTHER" id="PTHR10027">
    <property type="entry name" value="CALCIUM-ACTIVATED POTASSIUM CHANNEL ALPHA CHAIN"/>
    <property type="match status" value="1"/>
</dbReference>
<evidence type="ECO:0000256" key="9">
    <source>
        <dbReference type="ARBA" id="ARBA00023136"/>
    </source>
</evidence>
<evidence type="ECO:0000256" key="10">
    <source>
        <dbReference type="ARBA" id="ARBA00023303"/>
    </source>
</evidence>
<dbReference type="RefSeq" id="WP_124219794.1">
    <property type="nucleotide sequence ID" value="NZ_RKRF01000007.1"/>
</dbReference>
<dbReference type="Pfam" id="PF07885">
    <property type="entry name" value="Ion_trans_2"/>
    <property type="match status" value="1"/>
</dbReference>
<evidence type="ECO:0000313" key="14">
    <source>
        <dbReference type="EMBL" id="RPF55842.1"/>
    </source>
</evidence>
<keyword evidence="9 12" id="KW-0472">Membrane</keyword>
<dbReference type="Pfam" id="PF22614">
    <property type="entry name" value="Slo-like_RCK"/>
    <property type="match status" value="1"/>
</dbReference>
<keyword evidence="4 12" id="KW-0812">Transmembrane</keyword>
<evidence type="ECO:0000256" key="12">
    <source>
        <dbReference type="SAM" id="Phobius"/>
    </source>
</evidence>
<keyword evidence="3" id="KW-0633">Potassium transport</keyword>
<keyword evidence="10 14" id="KW-0407">Ion channel</keyword>
<dbReference type="InterPro" id="IPR047871">
    <property type="entry name" value="K_chnl_Slo-like"/>
</dbReference>
<evidence type="ECO:0000256" key="6">
    <source>
        <dbReference type="ARBA" id="ARBA00022958"/>
    </source>
</evidence>
<keyword evidence="8" id="KW-0406">Ion transport</keyword>
<keyword evidence="6" id="KW-0630">Potassium</keyword>
<gene>
    <name evidence="14" type="ORF">EDC24_0727</name>
</gene>
<dbReference type="EMBL" id="RKRF01000007">
    <property type="protein sequence ID" value="RPF55842.1"/>
    <property type="molecule type" value="Genomic_DNA"/>
</dbReference>
<evidence type="ECO:0000256" key="2">
    <source>
        <dbReference type="ARBA" id="ARBA00022448"/>
    </source>
</evidence>
<evidence type="ECO:0000259" key="13">
    <source>
        <dbReference type="PROSITE" id="PS51201"/>
    </source>
</evidence>
<dbReference type="GO" id="GO:0005267">
    <property type="term" value="F:potassium channel activity"/>
    <property type="evidence" value="ECO:0007669"/>
    <property type="project" value="UniProtKB-KW"/>
</dbReference>
<evidence type="ECO:0000256" key="3">
    <source>
        <dbReference type="ARBA" id="ARBA00022538"/>
    </source>
</evidence>
<dbReference type="InterPro" id="IPR003148">
    <property type="entry name" value="RCK_N"/>
</dbReference>